<dbReference type="GO" id="GO:0016787">
    <property type="term" value="F:hydrolase activity"/>
    <property type="evidence" value="ECO:0007669"/>
    <property type="project" value="UniProtKB-KW"/>
</dbReference>
<proteinExistence type="predicted"/>
<keyword evidence="2" id="KW-0378">Hydrolase</keyword>
<dbReference type="AlphaFoldDB" id="A0A3M9NSY1"/>
<dbReference type="SUPFAM" id="SSF56601">
    <property type="entry name" value="beta-lactamase/transpeptidase-like"/>
    <property type="match status" value="1"/>
</dbReference>
<comment type="caution">
    <text evidence="2">The sequence shown here is derived from an EMBL/GenBank/DDBJ whole genome shotgun (WGS) entry which is preliminary data.</text>
</comment>
<dbReference type="PANTHER" id="PTHR46825:SF9">
    <property type="entry name" value="BETA-LACTAMASE-RELATED DOMAIN-CONTAINING PROTEIN"/>
    <property type="match status" value="1"/>
</dbReference>
<name>A0A3M9NSY1_9BACT</name>
<accession>A0A3M9NSY1</accession>
<dbReference type="EMBL" id="RJJR01000001">
    <property type="protein sequence ID" value="RNI40337.1"/>
    <property type="molecule type" value="Genomic_DNA"/>
</dbReference>
<dbReference type="Pfam" id="PF00144">
    <property type="entry name" value="Beta-lactamase"/>
    <property type="match status" value="1"/>
</dbReference>
<dbReference type="PANTHER" id="PTHR46825">
    <property type="entry name" value="D-ALANYL-D-ALANINE-CARBOXYPEPTIDASE/ENDOPEPTIDASE AMPH"/>
    <property type="match status" value="1"/>
</dbReference>
<dbReference type="Gene3D" id="3.40.710.10">
    <property type="entry name" value="DD-peptidase/beta-lactamase superfamily"/>
    <property type="match status" value="1"/>
</dbReference>
<gene>
    <name evidence="2" type="ORF">EFY79_02035</name>
</gene>
<sequence length="517" mass="57842">MRRKYKTNVDIPRIITTLFFTIVFSTAIAQSYRPPFFADKNRSAKIAATYARLDSLFQQYAAEKHFPSISYGLVVDGRLVHSFYSGTINFEKNIAASPLSDYHIASMTKSFTAMAILKLRDEGKLSLDDPIEKYIPEAKGMKTVTTDAPLVTIRHLLTHNAGLPEDNPWGDRQLGRSDAWLDSLYADGISFSTTPGTGYEYSNLGFASLGLIIKKVSGKTYQDYITQNILKPLGMTHTWWDYDDVPANQLAIGYRYVDGKFVAQPLLHSGSFGAMGGLITTIGDFAKYMAFHLSSWPHDGADNGPIKRSSLREMQHAWNFSRVWTGEKNAKGKDCDIIDSYCYGLHEYLDCDGVRTITHSGGLPGFGSQWRILPDYGFGFVVFGNLTYAPMGAVLTAAIDSLLNWAELEPRVLPASPILEKRKQQIMSLLPSWNNAKQSRIFADNFFDDYFIADLQKQSGEAFKKAGEILSVSDVVATNQLRGYFIVKGEKGNIKIWFSLSPEPEPKIQAFRMEMAD</sequence>
<keyword evidence="3" id="KW-1185">Reference proteome</keyword>
<dbReference type="InterPro" id="IPR012338">
    <property type="entry name" value="Beta-lactam/transpept-like"/>
</dbReference>
<dbReference type="Proteomes" id="UP000267223">
    <property type="component" value="Unassembled WGS sequence"/>
</dbReference>
<organism evidence="2 3">
    <name type="scientific">Hanamia caeni</name>
    <dbReference type="NCBI Taxonomy" id="2294116"/>
    <lineage>
        <taxon>Bacteria</taxon>
        <taxon>Pseudomonadati</taxon>
        <taxon>Bacteroidota</taxon>
        <taxon>Chitinophagia</taxon>
        <taxon>Chitinophagales</taxon>
        <taxon>Chitinophagaceae</taxon>
        <taxon>Hanamia</taxon>
    </lineage>
</organism>
<evidence type="ECO:0000313" key="3">
    <source>
        <dbReference type="Proteomes" id="UP000267223"/>
    </source>
</evidence>
<protein>
    <submittedName>
        <fullName evidence="2">Class A beta-lactamase-related serine hydrolase</fullName>
    </submittedName>
</protein>
<feature type="domain" description="Beta-lactamase-related" evidence="1">
    <location>
        <begin position="53"/>
        <end position="399"/>
    </location>
</feature>
<dbReference type="InterPro" id="IPR001466">
    <property type="entry name" value="Beta-lactam-related"/>
</dbReference>
<evidence type="ECO:0000259" key="1">
    <source>
        <dbReference type="Pfam" id="PF00144"/>
    </source>
</evidence>
<dbReference type="InterPro" id="IPR050491">
    <property type="entry name" value="AmpC-like"/>
</dbReference>
<dbReference type="OrthoDB" id="9798166at2"/>
<reference evidence="2 3" key="1">
    <citation type="submission" date="2018-11" db="EMBL/GenBank/DDBJ databases">
        <title>Draft genome sequence of Ferruginibacter sp. BO-59.</title>
        <authorList>
            <person name="Im W.T."/>
        </authorList>
    </citation>
    <scope>NUCLEOTIDE SEQUENCE [LARGE SCALE GENOMIC DNA]</scope>
    <source>
        <strain evidence="2 3">BO-59</strain>
    </source>
</reference>
<evidence type="ECO:0000313" key="2">
    <source>
        <dbReference type="EMBL" id="RNI40337.1"/>
    </source>
</evidence>